<dbReference type="KEGG" id="sli:Slin_3828"/>
<dbReference type="SMART" id="SM00065">
    <property type="entry name" value="GAF"/>
    <property type="match status" value="1"/>
</dbReference>
<gene>
    <name evidence="2" type="ordered locus">Slin_3828</name>
</gene>
<organism evidence="2 3">
    <name type="scientific">Spirosoma linguale (strain ATCC 33905 / DSM 74 / LMG 10896 / Claus 1)</name>
    <dbReference type="NCBI Taxonomy" id="504472"/>
    <lineage>
        <taxon>Bacteria</taxon>
        <taxon>Pseudomonadati</taxon>
        <taxon>Bacteroidota</taxon>
        <taxon>Cytophagia</taxon>
        <taxon>Cytophagales</taxon>
        <taxon>Cytophagaceae</taxon>
        <taxon>Spirosoma</taxon>
    </lineage>
</organism>
<feature type="domain" description="GAF" evidence="1">
    <location>
        <begin position="64"/>
        <end position="207"/>
    </location>
</feature>
<dbReference type="EMBL" id="CP001769">
    <property type="protein sequence ID" value="ADB39818.1"/>
    <property type="molecule type" value="Genomic_DNA"/>
</dbReference>
<dbReference type="STRING" id="504472.Slin_3828"/>
<dbReference type="Gene3D" id="3.30.450.40">
    <property type="match status" value="1"/>
</dbReference>
<dbReference type="PANTHER" id="PTHR43102">
    <property type="entry name" value="SLR1143 PROTEIN"/>
    <property type="match status" value="1"/>
</dbReference>
<proteinExistence type="predicted"/>
<dbReference type="HOGENOM" id="CLU_096802_4_0_10"/>
<dbReference type="AlphaFoldDB" id="D2QHL9"/>
<accession>D2QHL9</accession>
<protein>
    <submittedName>
        <fullName evidence="2">GAF sensor protein</fullName>
    </submittedName>
</protein>
<dbReference type="SUPFAM" id="SSF55781">
    <property type="entry name" value="GAF domain-like"/>
    <property type="match status" value="1"/>
</dbReference>
<dbReference type="Proteomes" id="UP000002028">
    <property type="component" value="Chromosome"/>
</dbReference>
<sequence length="226" mass="26171">MDYHERCKKLWIVLLFAWTKQALVDNHHFHKRTKPFLEMATFKSPQLELDRLANLDTYTIIDTLPEQQYDDITQLAAQICGMPISLISFIDQDRQWFKSRHGFPHLQTDRQLSFCTHAIQQPDKMMIVSDATQDVRFSENPLVYQEPKVVFYAGMPLVTEEGWALGTLCVIDNKPNQLTSAQAKSLTILARQVITLLSLRKKTESWSERRKMNGGSIACVRTWSIL</sequence>
<keyword evidence="3" id="KW-1185">Reference proteome</keyword>
<dbReference type="eggNOG" id="COG2203">
    <property type="taxonomic scope" value="Bacteria"/>
</dbReference>
<evidence type="ECO:0000313" key="2">
    <source>
        <dbReference type="EMBL" id="ADB39818.1"/>
    </source>
</evidence>
<dbReference type="Pfam" id="PF01590">
    <property type="entry name" value="GAF"/>
    <property type="match status" value="1"/>
</dbReference>
<name>D2QHL9_SPILD</name>
<evidence type="ECO:0000313" key="3">
    <source>
        <dbReference type="Proteomes" id="UP000002028"/>
    </source>
</evidence>
<reference evidence="2 3" key="1">
    <citation type="journal article" date="2010" name="Stand. Genomic Sci.">
        <title>Complete genome sequence of Spirosoma linguale type strain (1).</title>
        <authorList>
            <person name="Lail K."/>
            <person name="Sikorski J."/>
            <person name="Saunders E."/>
            <person name="Lapidus A."/>
            <person name="Glavina Del Rio T."/>
            <person name="Copeland A."/>
            <person name="Tice H."/>
            <person name="Cheng J.-F."/>
            <person name="Lucas S."/>
            <person name="Nolan M."/>
            <person name="Bruce D."/>
            <person name="Goodwin L."/>
            <person name="Pitluck S."/>
            <person name="Ivanova N."/>
            <person name="Mavromatis K."/>
            <person name="Ovchinnikova G."/>
            <person name="Pati A."/>
            <person name="Chen A."/>
            <person name="Palaniappan K."/>
            <person name="Land M."/>
            <person name="Hauser L."/>
            <person name="Chang Y.-J."/>
            <person name="Jeffries C.D."/>
            <person name="Chain P."/>
            <person name="Brettin T."/>
            <person name="Detter J.C."/>
            <person name="Schuetze A."/>
            <person name="Rohde M."/>
            <person name="Tindall B.J."/>
            <person name="Goeker M."/>
            <person name="Bristow J."/>
            <person name="Eisen J.A."/>
            <person name="Markowitz V."/>
            <person name="Hugenholtz P."/>
            <person name="Kyrpides N.C."/>
            <person name="Klenk H.-P."/>
            <person name="Chen F."/>
        </authorList>
    </citation>
    <scope>NUCLEOTIDE SEQUENCE [LARGE SCALE GENOMIC DNA]</scope>
    <source>
        <strain evidence="3">ATCC 33905 / DSM 74 / LMG 10896 / Claus 1</strain>
    </source>
</reference>
<dbReference type="PANTHER" id="PTHR43102:SF2">
    <property type="entry name" value="GAF DOMAIN-CONTAINING PROTEIN"/>
    <property type="match status" value="1"/>
</dbReference>
<dbReference type="InterPro" id="IPR029016">
    <property type="entry name" value="GAF-like_dom_sf"/>
</dbReference>
<dbReference type="InterPro" id="IPR003018">
    <property type="entry name" value="GAF"/>
</dbReference>
<evidence type="ECO:0000259" key="1">
    <source>
        <dbReference type="SMART" id="SM00065"/>
    </source>
</evidence>